<feature type="domain" description="5'-3' exonuclease" evidence="6">
    <location>
        <begin position="4"/>
        <end position="262"/>
    </location>
</feature>
<dbReference type="InterPro" id="IPR020045">
    <property type="entry name" value="DNA_polI_H3TH"/>
</dbReference>
<accession>A0A0M2SSI7</accession>
<evidence type="ECO:0000256" key="4">
    <source>
        <dbReference type="ARBA" id="ARBA00049957"/>
    </source>
</evidence>
<keyword evidence="7" id="KW-0269">Exonuclease</keyword>
<evidence type="ECO:0000256" key="1">
    <source>
        <dbReference type="ARBA" id="ARBA00022722"/>
    </source>
</evidence>
<dbReference type="InterPro" id="IPR038969">
    <property type="entry name" value="FEN"/>
</dbReference>
<evidence type="ECO:0000313" key="8">
    <source>
        <dbReference type="Proteomes" id="UP000034287"/>
    </source>
</evidence>
<dbReference type="FunFam" id="1.10.150.20:FF:000003">
    <property type="entry name" value="DNA polymerase I"/>
    <property type="match status" value="1"/>
</dbReference>
<dbReference type="Gene3D" id="1.10.150.20">
    <property type="entry name" value="5' to 3' exonuclease, C-terminal subdomain"/>
    <property type="match status" value="1"/>
</dbReference>
<dbReference type="PATRIC" id="fig|1432562.3.peg.403"/>
<dbReference type="InterPro" id="IPR036279">
    <property type="entry name" value="5-3_exonuclease_C_sf"/>
</dbReference>
<keyword evidence="8" id="KW-1185">Reference proteome</keyword>
<protein>
    <recommendedName>
        <fullName evidence="5">5'-3' exonuclease</fullName>
    </recommendedName>
</protein>
<keyword evidence="3" id="KW-0238">DNA-binding</keyword>
<dbReference type="STRING" id="1432562.WN59_01965"/>
<dbReference type="AlphaFoldDB" id="A0A0M2SSI7"/>
<dbReference type="CDD" id="cd09859">
    <property type="entry name" value="PIN_53EXO"/>
    <property type="match status" value="1"/>
</dbReference>
<dbReference type="Pfam" id="PF02739">
    <property type="entry name" value="5_3_exonuc_N"/>
    <property type="match status" value="1"/>
</dbReference>
<keyword evidence="1" id="KW-0540">Nuclease</keyword>
<dbReference type="SMART" id="SM00475">
    <property type="entry name" value="53EXOc"/>
    <property type="match status" value="1"/>
</dbReference>
<dbReference type="InterPro" id="IPR029060">
    <property type="entry name" value="PIN-like_dom_sf"/>
</dbReference>
<dbReference type="GO" id="GO:0017108">
    <property type="term" value="F:5'-flap endonuclease activity"/>
    <property type="evidence" value="ECO:0007669"/>
    <property type="project" value="InterPro"/>
</dbReference>
<sequence>MDNDKTLVIDGMALLFRHFFATSFRNQFMINEAGVPTNGIQGMIRHTLKLVEILKPARMVITWDMGSETIRNEWFKDYKKNRTAPPEELIPQFDYVKEVIDDIGFCQTGIRGYEADDIIGTLSKKYDDLIIVSGDRDLLQLLDGTNDIWLTKKGFTEYNMYTKDLFEAQYGIRPGQFIDVKALMGDPGDGYFGVKGIGEKTALKLIREHGSIEQLLLNLDSLTPSVRSKIEADRVSLDMSLRLARIITDVPVDINLVETRSPLSVNPGHIKSVLEGHNLTISSRYVDTLDL</sequence>
<dbReference type="InterPro" id="IPR002421">
    <property type="entry name" value="5-3_exonuclease"/>
</dbReference>
<evidence type="ECO:0000256" key="3">
    <source>
        <dbReference type="ARBA" id="ARBA00023125"/>
    </source>
</evidence>
<dbReference type="EMBL" id="LAYZ01000001">
    <property type="protein sequence ID" value="KKK35932.1"/>
    <property type="molecule type" value="Genomic_DNA"/>
</dbReference>
<evidence type="ECO:0000259" key="6">
    <source>
        <dbReference type="SMART" id="SM00475"/>
    </source>
</evidence>
<dbReference type="Gene3D" id="3.40.50.1010">
    <property type="entry name" value="5'-nuclease"/>
    <property type="match status" value="1"/>
</dbReference>
<reference evidence="7 8" key="1">
    <citation type="submission" date="2015-04" db="EMBL/GenBank/DDBJ databases">
        <title>Taxonomic description and genome sequence of Salinicoccus sediminis sp. nov., a novel hyper halotolerant bacterium isolated from marine sediment.</title>
        <authorList>
            <person name="Mathan Kumar R."/>
            <person name="Kaur G."/>
            <person name="Kumar N."/>
            <person name="Kumar A."/>
            <person name="Singh N.K."/>
            <person name="Kaur N."/>
            <person name="Mayilraj S."/>
        </authorList>
    </citation>
    <scope>NUCLEOTIDE SEQUENCE [LARGE SCALE GENOMIC DNA]</scope>
    <source>
        <strain evidence="7 8">SV-16</strain>
    </source>
</reference>
<name>A0A0M2SSI7_9STAP</name>
<comment type="function">
    <text evidence="4">5'-3' exonuclease acting preferentially on double-stranded DNA.</text>
</comment>
<comment type="caution">
    <text evidence="7">The sequence shown here is derived from an EMBL/GenBank/DDBJ whole genome shotgun (WGS) entry which is preliminary data.</text>
</comment>
<dbReference type="SMART" id="SM00279">
    <property type="entry name" value="HhH2"/>
    <property type="match status" value="1"/>
</dbReference>
<dbReference type="PANTHER" id="PTHR42646:SF2">
    <property type="entry name" value="5'-3' EXONUCLEASE FAMILY PROTEIN"/>
    <property type="match status" value="1"/>
</dbReference>
<dbReference type="SUPFAM" id="SSF88723">
    <property type="entry name" value="PIN domain-like"/>
    <property type="match status" value="1"/>
</dbReference>
<keyword evidence="2" id="KW-0378">Hydrolase</keyword>
<proteinExistence type="predicted"/>
<dbReference type="CDD" id="cd09898">
    <property type="entry name" value="H3TH_53EXO"/>
    <property type="match status" value="1"/>
</dbReference>
<dbReference type="InterPro" id="IPR008918">
    <property type="entry name" value="HhH2"/>
</dbReference>
<dbReference type="SUPFAM" id="SSF47807">
    <property type="entry name" value="5' to 3' exonuclease, C-terminal subdomain"/>
    <property type="match status" value="1"/>
</dbReference>
<dbReference type="GO" id="GO:0033567">
    <property type="term" value="P:DNA replication, Okazaki fragment processing"/>
    <property type="evidence" value="ECO:0007669"/>
    <property type="project" value="InterPro"/>
</dbReference>
<gene>
    <name evidence="7" type="ORF">WN59_01965</name>
</gene>
<evidence type="ECO:0000256" key="5">
    <source>
        <dbReference type="ARBA" id="ARBA00050026"/>
    </source>
</evidence>
<dbReference type="RefSeq" id="WP_046512770.1">
    <property type="nucleotide sequence ID" value="NZ_LAYZ01000001.1"/>
</dbReference>
<dbReference type="GO" id="GO:0008409">
    <property type="term" value="F:5'-3' exonuclease activity"/>
    <property type="evidence" value="ECO:0007669"/>
    <property type="project" value="InterPro"/>
</dbReference>
<evidence type="ECO:0000313" key="7">
    <source>
        <dbReference type="EMBL" id="KKK35932.1"/>
    </source>
</evidence>
<dbReference type="Pfam" id="PF01367">
    <property type="entry name" value="5_3_exonuc"/>
    <property type="match status" value="1"/>
</dbReference>
<organism evidence="7 8">
    <name type="scientific">Salinicoccus sediminis</name>
    <dbReference type="NCBI Taxonomy" id="1432562"/>
    <lineage>
        <taxon>Bacteria</taxon>
        <taxon>Bacillati</taxon>
        <taxon>Bacillota</taxon>
        <taxon>Bacilli</taxon>
        <taxon>Bacillales</taxon>
        <taxon>Staphylococcaceae</taxon>
        <taxon>Salinicoccus</taxon>
    </lineage>
</organism>
<dbReference type="GO" id="GO:0003677">
    <property type="term" value="F:DNA binding"/>
    <property type="evidence" value="ECO:0007669"/>
    <property type="project" value="UniProtKB-KW"/>
</dbReference>
<dbReference type="InterPro" id="IPR020046">
    <property type="entry name" value="5-3_exonucl_a-hlix_arch_N"/>
</dbReference>
<evidence type="ECO:0000256" key="2">
    <source>
        <dbReference type="ARBA" id="ARBA00022801"/>
    </source>
</evidence>
<dbReference type="Proteomes" id="UP000034287">
    <property type="component" value="Unassembled WGS sequence"/>
</dbReference>
<dbReference type="PANTHER" id="PTHR42646">
    <property type="entry name" value="FLAP ENDONUCLEASE XNI"/>
    <property type="match status" value="1"/>
</dbReference>